<evidence type="ECO:0000256" key="1">
    <source>
        <dbReference type="SAM" id="MobiDB-lite"/>
    </source>
</evidence>
<feature type="region of interest" description="Disordered" evidence="1">
    <location>
        <begin position="1"/>
        <end position="34"/>
    </location>
</feature>
<accession>A0A7S9E1P2</accession>
<protein>
    <submittedName>
        <fullName evidence="2">Uncharacterized protein</fullName>
    </submittedName>
</protein>
<organism evidence="2 3">
    <name type="scientific">Klebsiella pneumoniae subsp. pneumoniae</name>
    <dbReference type="NCBI Taxonomy" id="72407"/>
    <lineage>
        <taxon>Bacteria</taxon>
        <taxon>Pseudomonadati</taxon>
        <taxon>Pseudomonadota</taxon>
        <taxon>Gammaproteobacteria</taxon>
        <taxon>Enterobacterales</taxon>
        <taxon>Enterobacteriaceae</taxon>
        <taxon>Klebsiella/Raoultella group</taxon>
        <taxon>Klebsiella</taxon>
        <taxon>Klebsiella pneumoniae complex</taxon>
    </lineage>
</organism>
<evidence type="ECO:0000313" key="3">
    <source>
        <dbReference type="Proteomes" id="UP000594592"/>
    </source>
</evidence>
<evidence type="ECO:0000313" key="2">
    <source>
        <dbReference type="EMBL" id="QPG07961.1"/>
    </source>
</evidence>
<reference evidence="2 3" key="1">
    <citation type="submission" date="2020-11" db="EMBL/GenBank/DDBJ databases">
        <title>Whole Genome sequence of MDR strain of Klebsiella pneumoniae K219 isolated from sputum.</title>
        <authorList>
            <person name="Aditi B.P."/>
            <person name="Mahalakshmi K."/>
            <person name="Naveen Kumar V."/>
        </authorList>
    </citation>
    <scope>NUCLEOTIDE SEQUENCE [LARGE SCALE GENOMIC DNA]</scope>
    <source>
        <strain evidence="2 3">K219</strain>
    </source>
</reference>
<dbReference type="AlphaFoldDB" id="A0A7S9E1P2"/>
<proteinExistence type="predicted"/>
<dbReference type="Proteomes" id="UP000594592">
    <property type="component" value="Chromosome"/>
</dbReference>
<gene>
    <name evidence="2" type="ORF">IUJ34_09185</name>
</gene>
<dbReference type="EMBL" id="CP064820">
    <property type="protein sequence ID" value="QPG07961.1"/>
    <property type="molecule type" value="Genomic_DNA"/>
</dbReference>
<sequence length="81" mass="8410">MTGIPGGGASRLTRATQPAMFGSPAKRSASRGCPGAALRALPGLHNPQRSVARLSVAQAGDARWRRFAPYPPAQGANLIMQ</sequence>
<name>A0A7S9E1P2_KLEPN</name>